<accession>A0A1I3S8A3</accession>
<dbReference type="RefSeq" id="WP_075035609.1">
    <property type="nucleotide sequence ID" value="NZ_FOSB01000002.1"/>
</dbReference>
<reference evidence="2" key="1">
    <citation type="submission" date="2016-10" db="EMBL/GenBank/DDBJ databases">
        <authorList>
            <person name="Varghese N."/>
            <person name="Submissions S."/>
        </authorList>
    </citation>
    <scope>NUCLEOTIDE SEQUENCE [LARGE SCALE GENOMIC DNA]</scope>
    <source>
        <strain evidence="2">CGMCC 1.3704</strain>
    </source>
</reference>
<dbReference type="PROSITE" id="PS51257">
    <property type="entry name" value="PROKAR_LIPOPROTEIN"/>
    <property type="match status" value="1"/>
</dbReference>
<dbReference type="AlphaFoldDB" id="A0A1I3S8A3"/>
<proteinExistence type="predicted"/>
<evidence type="ECO:0000313" key="1">
    <source>
        <dbReference type="EMBL" id="SFJ55044.1"/>
    </source>
</evidence>
<sequence>MKETIFRSSVSVAIISIVLLIGCQTGGNSNQAGSEGRTIDVGGKYPWETEQPSTLIEQVNDGETIFLLSDGEALINEIQELAKSDEEKKKKFSASWAKYLEGYILQMEDTELEKEEYFNSLKELHNDLESMNYEDIAAEIDRLDSLK</sequence>
<gene>
    <name evidence="1" type="ORF">SAMN04487936_102561</name>
</gene>
<dbReference type="EMBL" id="FOSB01000002">
    <property type="protein sequence ID" value="SFJ55044.1"/>
    <property type="molecule type" value="Genomic_DNA"/>
</dbReference>
<name>A0A1I3S8A3_HALDA</name>
<keyword evidence="2" id="KW-1185">Reference proteome</keyword>
<organism evidence="1 2">
    <name type="scientific">Halobacillus dabanensis</name>
    <dbReference type="NCBI Taxonomy" id="240302"/>
    <lineage>
        <taxon>Bacteria</taxon>
        <taxon>Bacillati</taxon>
        <taxon>Bacillota</taxon>
        <taxon>Bacilli</taxon>
        <taxon>Bacillales</taxon>
        <taxon>Bacillaceae</taxon>
        <taxon>Halobacillus</taxon>
    </lineage>
</organism>
<protein>
    <submittedName>
        <fullName evidence="1">Uncharacterized protein</fullName>
    </submittedName>
</protein>
<dbReference type="Proteomes" id="UP000183557">
    <property type="component" value="Unassembled WGS sequence"/>
</dbReference>
<dbReference type="OrthoDB" id="9897285at2"/>
<evidence type="ECO:0000313" key="2">
    <source>
        <dbReference type="Proteomes" id="UP000183557"/>
    </source>
</evidence>